<keyword evidence="1" id="KW-1133">Transmembrane helix</keyword>
<organism evidence="2 3">
    <name type="scientific">Niabella soli DSM 19437</name>
    <dbReference type="NCBI Taxonomy" id="929713"/>
    <lineage>
        <taxon>Bacteria</taxon>
        <taxon>Pseudomonadati</taxon>
        <taxon>Bacteroidota</taxon>
        <taxon>Chitinophagia</taxon>
        <taxon>Chitinophagales</taxon>
        <taxon>Chitinophagaceae</taxon>
        <taxon>Niabella</taxon>
    </lineage>
</organism>
<dbReference type="InterPro" id="IPR048136">
    <property type="entry name" value="STM3941-like"/>
</dbReference>
<dbReference type="KEGG" id="nso:NIASO_14180"/>
<keyword evidence="1" id="KW-0812">Transmembrane</keyword>
<protein>
    <submittedName>
        <fullName evidence="2">Uncharacterized protein</fullName>
    </submittedName>
</protein>
<reference evidence="2 3" key="1">
    <citation type="submission" date="2013-12" db="EMBL/GenBank/DDBJ databases">
        <authorList>
            <consortium name="DOE Joint Genome Institute"/>
            <person name="Eisen J."/>
            <person name="Huntemann M."/>
            <person name="Han J."/>
            <person name="Chen A."/>
            <person name="Kyrpides N."/>
            <person name="Mavromatis K."/>
            <person name="Markowitz V."/>
            <person name="Palaniappan K."/>
            <person name="Ivanova N."/>
            <person name="Schaumberg A."/>
            <person name="Pati A."/>
            <person name="Liolios K."/>
            <person name="Nordberg H.P."/>
            <person name="Cantor M.N."/>
            <person name="Hua S.X."/>
            <person name="Woyke T."/>
        </authorList>
    </citation>
    <scope>NUCLEOTIDE SEQUENCE [LARGE SCALE GENOMIC DNA]</scope>
    <source>
        <strain evidence="3">DSM 19437</strain>
    </source>
</reference>
<evidence type="ECO:0000313" key="2">
    <source>
        <dbReference type="EMBL" id="AHF15993.1"/>
    </source>
</evidence>
<name>W0F2E9_9BACT</name>
<feature type="transmembrane region" description="Helical" evidence="1">
    <location>
        <begin position="41"/>
        <end position="61"/>
    </location>
</feature>
<dbReference type="AlphaFoldDB" id="W0F2E9"/>
<accession>W0F2E9</accession>
<dbReference type="Proteomes" id="UP000003586">
    <property type="component" value="Chromosome"/>
</dbReference>
<keyword evidence="1" id="KW-0472">Membrane</keyword>
<dbReference type="HOGENOM" id="CLU_123180_0_0_10"/>
<dbReference type="eggNOG" id="ENOG5032RI1">
    <property type="taxonomic scope" value="Bacteria"/>
</dbReference>
<dbReference type="EMBL" id="CP007035">
    <property type="protein sequence ID" value="AHF15993.1"/>
    <property type="molecule type" value="Genomic_DNA"/>
</dbReference>
<keyword evidence="3" id="KW-1185">Reference proteome</keyword>
<evidence type="ECO:0000313" key="3">
    <source>
        <dbReference type="Proteomes" id="UP000003586"/>
    </source>
</evidence>
<dbReference type="NCBIfam" id="NF041635">
    <property type="entry name" value="STM3941_fam"/>
    <property type="match status" value="1"/>
</dbReference>
<sequence>MNIPVDKKKTTRNFAASMLIVLLGLLFIIKPFWFIRSDDPAMIRTIGYLCIAFFGVISIFLTKTLLNKKEGLLLSEEGIIDQSSGIAAGKVLWKDIKSIRTELVAAQPFLMLEVTNPLEYIQNQINPLKKRAMELNYQLYKTPIGISGKFLHIEFEKLRELVLAGFENAKVK</sequence>
<evidence type="ECO:0000256" key="1">
    <source>
        <dbReference type="SAM" id="Phobius"/>
    </source>
</evidence>
<proteinExistence type="predicted"/>
<dbReference type="STRING" id="929713.NIASO_14180"/>
<feature type="transmembrane region" description="Helical" evidence="1">
    <location>
        <begin position="12"/>
        <end position="35"/>
    </location>
</feature>
<gene>
    <name evidence="2" type="ORF">NIASO_14180</name>
</gene>